<protein>
    <submittedName>
        <fullName evidence="4">DPY30 domain-containing protein 1-like</fullName>
    </submittedName>
</protein>
<accession>A0A6P7IHA0</accession>
<dbReference type="GO" id="GO:0048188">
    <property type="term" value="C:Set1C/COMPASS complex"/>
    <property type="evidence" value="ECO:0007669"/>
    <property type="project" value="InterPro"/>
</dbReference>
<evidence type="ECO:0000313" key="4">
    <source>
        <dbReference type="RefSeq" id="XP_028264136.1"/>
    </source>
</evidence>
<dbReference type="GeneID" id="114437555"/>
<feature type="compositionally biased region" description="Acidic residues" evidence="2">
    <location>
        <begin position="171"/>
        <end position="181"/>
    </location>
</feature>
<dbReference type="PANTHER" id="PTHR23356">
    <property type="entry name" value="DPY30-RELATED"/>
    <property type="match status" value="1"/>
</dbReference>
<dbReference type="InParanoid" id="A0A6P7IHA0"/>
<reference evidence="4" key="1">
    <citation type="submission" date="2025-08" db="UniProtKB">
        <authorList>
            <consortium name="RefSeq"/>
        </authorList>
    </citation>
    <scope>IDENTIFICATION</scope>
</reference>
<dbReference type="RefSeq" id="XP_028264136.1">
    <property type="nucleotide sequence ID" value="XM_028408335.1"/>
</dbReference>
<keyword evidence="3" id="KW-1185">Reference proteome</keyword>
<dbReference type="AlphaFoldDB" id="A0A6P7IHA0"/>
<dbReference type="PANTHER" id="PTHR23356:SF16">
    <property type="entry name" value="DPY30 DOMAIN CONTAINING 2"/>
    <property type="match status" value="1"/>
</dbReference>
<gene>
    <name evidence="4" type="primary">LOC114437555</name>
</gene>
<feature type="compositionally biased region" description="Basic and acidic residues" evidence="2">
    <location>
        <begin position="62"/>
        <end position="87"/>
    </location>
</feature>
<feature type="compositionally biased region" description="Polar residues" evidence="2">
    <location>
        <begin position="88"/>
        <end position="97"/>
    </location>
</feature>
<organism evidence="3 4">
    <name type="scientific">Parambassis ranga</name>
    <name type="common">Indian glassy fish</name>
    <dbReference type="NCBI Taxonomy" id="210632"/>
    <lineage>
        <taxon>Eukaryota</taxon>
        <taxon>Metazoa</taxon>
        <taxon>Chordata</taxon>
        <taxon>Craniata</taxon>
        <taxon>Vertebrata</taxon>
        <taxon>Euteleostomi</taxon>
        <taxon>Actinopterygii</taxon>
        <taxon>Neopterygii</taxon>
        <taxon>Teleostei</taxon>
        <taxon>Neoteleostei</taxon>
        <taxon>Acanthomorphata</taxon>
        <taxon>Ovalentaria</taxon>
        <taxon>Ambassidae</taxon>
        <taxon>Parambassis</taxon>
    </lineage>
</organism>
<proteinExistence type="inferred from homology"/>
<evidence type="ECO:0000256" key="1">
    <source>
        <dbReference type="ARBA" id="ARBA00010849"/>
    </source>
</evidence>
<name>A0A6P7IHA0_9TELE</name>
<feature type="region of interest" description="Disordered" evidence="2">
    <location>
        <begin position="62"/>
        <end position="200"/>
    </location>
</feature>
<feature type="compositionally biased region" description="Basic and acidic residues" evidence="2">
    <location>
        <begin position="138"/>
        <end position="161"/>
    </location>
</feature>
<dbReference type="Proteomes" id="UP000515145">
    <property type="component" value="Chromosome 6"/>
</dbReference>
<dbReference type="InterPro" id="IPR037856">
    <property type="entry name" value="Sdc1/DPY30"/>
</dbReference>
<comment type="similarity">
    <text evidence="1">Belongs to the dpy-30 family.</text>
</comment>
<dbReference type="InterPro" id="IPR049630">
    <property type="entry name" value="DYDC-like_DD"/>
</dbReference>
<feature type="compositionally biased region" description="Pro residues" evidence="2">
    <location>
        <begin position="183"/>
        <end position="192"/>
    </location>
</feature>
<evidence type="ECO:0000256" key="2">
    <source>
        <dbReference type="SAM" id="MobiDB-lite"/>
    </source>
</evidence>
<evidence type="ECO:0000313" key="3">
    <source>
        <dbReference type="Proteomes" id="UP000515145"/>
    </source>
</evidence>
<dbReference type="Pfam" id="PF05186">
    <property type="entry name" value="Dpy-30"/>
    <property type="match status" value="1"/>
</dbReference>
<dbReference type="CDD" id="cd22966">
    <property type="entry name" value="DD_DYDC-like"/>
    <property type="match status" value="1"/>
</dbReference>
<dbReference type="OrthoDB" id="432281at2759"/>
<dbReference type="Gene3D" id="1.20.890.10">
    <property type="entry name" value="cAMP-dependent protein kinase regulatory subunit, dimerization-anchoring domain"/>
    <property type="match status" value="1"/>
</dbReference>
<feature type="compositionally biased region" description="Acidic residues" evidence="2">
    <location>
        <begin position="128"/>
        <end position="137"/>
    </location>
</feature>
<sequence>MDADYIKTHLGDCLAEALAEVVERRPARPIRFLAHWLYKHSENVKYEAEKKARLVLLEEEQAKAREEASHQERLRDEERRIAEEESTKVSVSQSFRFQTWPGPEHKHPQISEPAQADVDVEPGACQETAEEEEEAREEEGGRQDEGQVGEDRTDKPDDSVHQETASAPQSEDLEPEQEEETPQPGPPPPPPPEEQETTEA</sequence>
<dbReference type="InterPro" id="IPR007858">
    <property type="entry name" value="Dpy-30_motif"/>
</dbReference>